<sequence>MWEDEQDSGGGGMDERLAVLGYKVKSFGMADVTQKLEQLEMVMGSAKEDGTSHLGDTVHYNPLELTNPSTEVASSVVNSNSKQQIIRNQSRVYNDDSEYDLRAIPGVDTYPQADSGSETSRKRMKTSIRSGSMSVGADIIMYVNSPGGSVTAGMAIFDTMKHVRPDVSTLCWTSS</sequence>
<feature type="domain" description="Transcriptional factor DELLA N-terminal" evidence="2">
    <location>
        <begin position="14"/>
        <end position="67"/>
    </location>
</feature>
<comment type="caution">
    <text evidence="3">The sequence shown here is derived from an EMBL/GenBank/DDBJ whole genome shotgun (WGS) entry which is preliminary data.</text>
</comment>
<evidence type="ECO:0000313" key="4">
    <source>
        <dbReference type="Proteomes" id="UP001064489"/>
    </source>
</evidence>
<dbReference type="Pfam" id="PF00574">
    <property type="entry name" value="CLP_protease"/>
    <property type="match status" value="1"/>
</dbReference>
<feature type="region of interest" description="Disordered" evidence="1">
    <location>
        <begin position="107"/>
        <end position="128"/>
    </location>
</feature>
<dbReference type="Proteomes" id="UP001064489">
    <property type="component" value="Chromosome 4"/>
</dbReference>
<evidence type="ECO:0000256" key="1">
    <source>
        <dbReference type="SAM" id="MobiDB-lite"/>
    </source>
</evidence>
<dbReference type="PANTHER" id="PTHR10381:SF12">
    <property type="entry name" value="ATP-DEPENDENT CLP PROTEASE PROTEOLYTIC SUBUNIT 5, CHLOROPLASTIC"/>
    <property type="match status" value="1"/>
</dbReference>
<keyword evidence="4" id="KW-1185">Reference proteome</keyword>
<dbReference type="AlphaFoldDB" id="A0AAD5J2R3"/>
<dbReference type="InterPro" id="IPR029045">
    <property type="entry name" value="ClpP/crotonase-like_dom_sf"/>
</dbReference>
<proteinExistence type="predicted"/>
<dbReference type="InterPro" id="IPR021914">
    <property type="entry name" value="TF_DELLA_N"/>
</dbReference>
<dbReference type="Gene3D" id="1.10.10.1290">
    <property type="entry name" value="Transcriptional regulator DELLA, N-terminal domain"/>
    <property type="match status" value="1"/>
</dbReference>
<dbReference type="GO" id="GO:0004252">
    <property type="term" value="F:serine-type endopeptidase activity"/>
    <property type="evidence" value="ECO:0007669"/>
    <property type="project" value="TreeGrafter"/>
</dbReference>
<dbReference type="EMBL" id="JAJSOW010000101">
    <property type="protein sequence ID" value="KAI9182292.1"/>
    <property type="molecule type" value="Genomic_DNA"/>
</dbReference>
<evidence type="ECO:0000259" key="2">
    <source>
        <dbReference type="Pfam" id="PF12041"/>
    </source>
</evidence>
<evidence type="ECO:0000313" key="3">
    <source>
        <dbReference type="EMBL" id="KAI9182292.1"/>
    </source>
</evidence>
<dbReference type="PANTHER" id="PTHR10381">
    <property type="entry name" value="ATP-DEPENDENT CLP PROTEASE PROTEOLYTIC SUBUNIT"/>
    <property type="match status" value="1"/>
</dbReference>
<organism evidence="3 4">
    <name type="scientific">Acer negundo</name>
    <name type="common">Box elder</name>
    <dbReference type="NCBI Taxonomy" id="4023"/>
    <lineage>
        <taxon>Eukaryota</taxon>
        <taxon>Viridiplantae</taxon>
        <taxon>Streptophyta</taxon>
        <taxon>Embryophyta</taxon>
        <taxon>Tracheophyta</taxon>
        <taxon>Spermatophyta</taxon>
        <taxon>Magnoliopsida</taxon>
        <taxon>eudicotyledons</taxon>
        <taxon>Gunneridae</taxon>
        <taxon>Pentapetalae</taxon>
        <taxon>rosids</taxon>
        <taxon>malvids</taxon>
        <taxon>Sapindales</taxon>
        <taxon>Sapindaceae</taxon>
        <taxon>Hippocastanoideae</taxon>
        <taxon>Acereae</taxon>
        <taxon>Acer</taxon>
    </lineage>
</organism>
<dbReference type="GO" id="GO:0051117">
    <property type="term" value="F:ATPase binding"/>
    <property type="evidence" value="ECO:0007669"/>
    <property type="project" value="TreeGrafter"/>
</dbReference>
<dbReference type="GO" id="GO:0004176">
    <property type="term" value="F:ATP-dependent peptidase activity"/>
    <property type="evidence" value="ECO:0007669"/>
    <property type="project" value="TreeGrafter"/>
</dbReference>
<dbReference type="Pfam" id="PF12041">
    <property type="entry name" value="DELLA"/>
    <property type="match status" value="1"/>
</dbReference>
<dbReference type="InterPro" id="IPR023562">
    <property type="entry name" value="ClpP/TepA"/>
</dbReference>
<protein>
    <recommendedName>
        <fullName evidence="2">Transcriptional factor DELLA N-terminal domain-containing protein</fullName>
    </recommendedName>
</protein>
<dbReference type="GO" id="GO:0009368">
    <property type="term" value="C:endopeptidase Clp complex"/>
    <property type="evidence" value="ECO:0007669"/>
    <property type="project" value="TreeGrafter"/>
</dbReference>
<reference evidence="3" key="1">
    <citation type="journal article" date="2022" name="Plant J.">
        <title>Strategies of tolerance reflected in two North American maple genomes.</title>
        <authorList>
            <person name="McEvoy S.L."/>
            <person name="Sezen U.U."/>
            <person name="Trouern-Trend A."/>
            <person name="McMahon S.M."/>
            <person name="Schaberg P.G."/>
            <person name="Yang J."/>
            <person name="Wegrzyn J.L."/>
            <person name="Swenson N.G."/>
        </authorList>
    </citation>
    <scope>NUCLEOTIDE SEQUENCE</scope>
    <source>
        <strain evidence="3">91603</strain>
    </source>
</reference>
<accession>A0AAD5J2R3</accession>
<gene>
    <name evidence="3" type="ORF">LWI28_023948</name>
</gene>
<dbReference type="Gene3D" id="3.90.226.10">
    <property type="entry name" value="2-enoyl-CoA Hydratase, Chain A, domain 1"/>
    <property type="match status" value="1"/>
</dbReference>
<dbReference type="InterPro" id="IPR038088">
    <property type="entry name" value="DELLA_N_sf"/>
</dbReference>
<dbReference type="SMART" id="SM01129">
    <property type="entry name" value="DELLA"/>
    <property type="match status" value="1"/>
</dbReference>
<dbReference type="SUPFAM" id="SSF52096">
    <property type="entry name" value="ClpP/crotonase"/>
    <property type="match status" value="1"/>
</dbReference>
<name>A0AAD5J2R3_ACENE</name>
<reference evidence="3" key="2">
    <citation type="submission" date="2023-02" db="EMBL/GenBank/DDBJ databases">
        <authorList>
            <person name="Swenson N.G."/>
            <person name="Wegrzyn J.L."/>
            <person name="Mcevoy S.L."/>
        </authorList>
    </citation>
    <scope>NUCLEOTIDE SEQUENCE</scope>
    <source>
        <strain evidence="3">91603</strain>
        <tissue evidence="3">Leaf</tissue>
    </source>
</reference>
<dbReference type="GO" id="GO:0006515">
    <property type="term" value="P:protein quality control for misfolded or incompletely synthesized proteins"/>
    <property type="evidence" value="ECO:0007669"/>
    <property type="project" value="TreeGrafter"/>
</dbReference>